<organism evidence="1 2">
    <name type="scientific">Acanthamoeba polyphaga mimivirus</name>
    <name type="common">APMV</name>
    <dbReference type="NCBI Taxonomy" id="212035"/>
    <lineage>
        <taxon>Viruses</taxon>
        <taxon>Varidnaviria</taxon>
        <taxon>Bamfordvirae</taxon>
        <taxon>Nucleocytoviricota</taxon>
        <taxon>Megaviricetes</taxon>
        <taxon>Imitervirales</taxon>
        <taxon>Mimiviridae</taxon>
        <taxon>Megamimivirinae</taxon>
        <taxon>Mimivirus</taxon>
        <taxon>Mimivirus bradfordmassiliense</taxon>
    </lineage>
</organism>
<proteinExistence type="predicted"/>
<organismHost>
    <name type="scientific">Acanthamoeba polyphaga</name>
    <name type="common">Amoeba</name>
    <dbReference type="NCBI Taxonomy" id="5757"/>
</organismHost>
<dbReference type="Proteomes" id="UP000241474">
    <property type="component" value="Segment"/>
</dbReference>
<name>A0A0G2Y367_MIMIV</name>
<evidence type="ECO:0000313" key="2">
    <source>
        <dbReference type="Proteomes" id="UP000241474"/>
    </source>
</evidence>
<sequence>MQNPCNSTDVYKYALFSVKRNSDFIEFVLRSEIFSNYYNATNKMMYMLWSFKRPDEQQSLTDNYSNKIHLPSIKNFTLELYKIIIVPFDGDYTKIKCLSYPVHGMCIGSDCIIYLIENVDPSTNCTKFPDEIFAKYVTHRYTQNCDLITLSHKIFGPNITSEEANKISTMIVSDILQSYYKGYKMYYFDNLFTELKYKCHPSDYEKFVRQFIIPKLKKQFEVQNIKGTPLLQKTLDEIYVYMISGY</sequence>
<protein>
    <submittedName>
        <fullName evidence="1">Uncharacterized protein</fullName>
    </submittedName>
</protein>
<evidence type="ECO:0000313" key="1">
    <source>
        <dbReference type="EMBL" id="AKI78944.1"/>
    </source>
</evidence>
<dbReference type="EMBL" id="KM982401">
    <property type="protein sequence ID" value="AKI78944.1"/>
    <property type="molecule type" value="Genomic_DNA"/>
</dbReference>
<reference evidence="1 2" key="1">
    <citation type="submission" date="2014-10" db="EMBL/GenBank/DDBJ databases">
        <title>Pan-genome analysis of Brazilian lineage A amoebal mimiviruses.</title>
        <authorList>
            <person name="Assis F.L."/>
            <person name="Abrahao J.S."/>
            <person name="Kroon E.G."/>
            <person name="Dornas F.P."/>
            <person name="Andrade K.R."/>
            <person name="Borato P.V.M."/>
            <person name="Pilotto M.R."/>
            <person name="Benamar S."/>
            <person name="LaScola B."/>
            <person name="Colson P."/>
        </authorList>
    </citation>
    <scope>NUCLEOTIDE SEQUENCE [LARGE SCALE GENOMIC DNA]</scope>
    <source>
        <strain evidence="1 2">Oyster</strain>
    </source>
</reference>
<accession>A0A0G2Y367</accession>